<dbReference type="AlphaFoldDB" id="A0A392SCX9"/>
<dbReference type="EMBL" id="LXQA010347731">
    <property type="protein sequence ID" value="MCI45735.1"/>
    <property type="molecule type" value="Genomic_DNA"/>
</dbReference>
<comment type="caution">
    <text evidence="2">The sequence shown here is derived from an EMBL/GenBank/DDBJ whole genome shotgun (WGS) entry which is preliminary data.</text>
</comment>
<proteinExistence type="predicted"/>
<evidence type="ECO:0000313" key="2">
    <source>
        <dbReference type="EMBL" id="MCI45735.1"/>
    </source>
</evidence>
<feature type="compositionally biased region" description="Polar residues" evidence="1">
    <location>
        <begin position="45"/>
        <end position="55"/>
    </location>
</feature>
<feature type="compositionally biased region" description="Low complexity" evidence="1">
    <location>
        <begin position="19"/>
        <end position="29"/>
    </location>
</feature>
<organism evidence="2 3">
    <name type="scientific">Trifolium medium</name>
    <dbReference type="NCBI Taxonomy" id="97028"/>
    <lineage>
        <taxon>Eukaryota</taxon>
        <taxon>Viridiplantae</taxon>
        <taxon>Streptophyta</taxon>
        <taxon>Embryophyta</taxon>
        <taxon>Tracheophyta</taxon>
        <taxon>Spermatophyta</taxon>
        <taxon>Magnoliopsida</taxon>
        <taxon>eudicotyledons</taxon>
        <taxon>Gunneridae</taxon>
        <taxon>Pentapetalae</taxon>
        <taxon>rosids</taxon>
        <taxon>fabids</taxon>
        <taxon>Fabales</taxon>
        <taxon>Fabaceae</taxon>
        <taxon>Papilionoideae</taxon>
        <taxon>50 kb inversion clade</taxon>
        <taxon>NPAAA clade</taxon>
        <taxon>Hologalegina</taxon>
        <taxon>IRL clade</taxon>
        <taxon>Trifolieae</taxon>
        <taxon>Trifolium</taxon>
    </lineage>
</organism>
<sequence>SISDDKSVRFRVTGEPWRPARSASSSPRSARTKMYSLAQRESRRSATNTRKQAQV</sequence>
<feature type="region of interest" description="Disordered" evidence="1">
    <location>
        <begin position="1"/>
        <end position="55"/>
    </location>
</feature>
<keyword evidence="3" id="KW-1185">Reference proteome</keyword>
<evidence type="ECO:0000313" key="3">
    <source>
        <dbReference type="Proteomes" id="UP000265520"/>
    </source>
</evidence>
<evidence type="ECO:0000256" key="1">
    <source>
        <dbReference type="SAM" id="MobiDB-lite"/>
    </source>
</evidence>
<reference evidence="2 3" key="1">
    <citation type="journal article" date="2018" name="Front. Plant Sci.">
        <title>Red Clover (Trifolium pratense) and Zigzag Clover (T. medium) - A Picture of Genomic Similarities and Differences.</title>
        <authorList>
            <person name="Dluhosova J."/>
            <person name="Istvanek J."/>
            <person name="Nedelnik J."/>
            <person name="Repkova J."/>
        </authorList>
    </citation>
    <scope>NUCLEOTIDE SEQUENCE [LARGE SCALE GENOMIC DNA]</scope>
    <source>
        <strain evidence="3">cv. 10/8</strain>
        <tissue evidence="2">Leaf</tissue>
    </source>
</reference>
<dbReference type="Proteomes" id="UP000265520">
    <property type="component" value="Unassembled WGS sequence"/>
</dbReference>
<accession>A0A392SCX9</accession>
<feature type="non-terminal residue" evidence="2">
    <location>
        <position position="1"/>
    </location>
</feature>
<name>A0A392SCX9_9FABA</name>
<protein>
    <submittedName>
        <fullName evidence="2">Uncharacterized protein</fullName>
    </submittedName>
</protein>